<keyword evidence="1" id="KW-1133">Transmembrane helix</keyword>
<comment type="caution">
    <text evidence="3">The sequence shown here is derived from an EMBL/GenBank/DDBJ whole genome shotgun (WGS) entry which is preliminary data.</text>
</comment>
<evidence type="ECO:0000259" key="2">
    <source>
        <dbReference type="Pfam" id="PF04982"/>
    </source>
</evidence>
<keyword evidence="1" id="KW-0472">Membrane</keyword>
<dbReference type="Pfam" id="PF04982">
    <property type="entry name" value="TM_HPP"/>
    <property type="match status" value="1"/>
</dbReference>
<feature type="domain" description="HPP transmembrane region" evidence="2">
    <location>
        <begin position="20"/>
        <end position="175"/>
    </location>
</feature>
<dbReference type="Proteomes" id="UP000297737">
    <property type="component" value="Unassembled WGS sequence"/>
</dbReference>
<keyword evidence="4" id="KW-1185">Reference proteome</keyword>
<feature type="transmembrane region" description="Helical" evidence="1">
    <location>
        <begin position="54"/>
        <end position="71"/>
    </location>
</feature>
<dbReference type="AlphaFoldDB" id="A0A4Y9EP71"/>
<keyword evidence="1" id="KW-0812">Transmembrane</keyword>
<dbReference type="InterPro" id="IPR007065">
    <property type="entry name" value="HPP"/>
</dbReference>
<dbReference type="OrthoDB" id="9811720at2"/>
<gene>
    <name evidence="3" type="ORF">EUV02_08210</name>
</gene>
<reference evidence="3 4" key="1">
    <citation type="submission" date="2019-02" db="EMBL/GenBank/DDBJ databases">
        <title>Polymorphobacter sp. isolated from the lake at the Tibet of China.</title>
        <authorList>
            <person name="Li A."/>
        </authorList>
    </citation>
    <scope>NUCLEOTIDE SEQUENCE [LARGE SCALE GENOMIC DNA]</scope>
    <source>
        <strain evidence="3 4">DJ1R-1</strain>
    </source>
</reference>
<name>A0A4Y9EP71_9SPHN</name>
<feature type="transmembrane region" description="Helical" evidence="1">
    <location>
        <begin position="78"/>
        <end position="95"/>
    </location>
</feature>
<sequence>MKARTARQWQMFQPILAGANARDRAIACLGALIGIAATSALCSALHLGDVALPLLIAPMGASTVLLFALPASPLAQPWSIIGGQVVSALVGITVAKFLAPSAFADGLAVAAAIAGMSLLRCLHPPGGATALIAVIGGPAIHAAGYSFALVPVGLNAVVLVATGIAFHRLSRRNYPHRAMPMPPPVAGERVLARADIDAALADMHDSFDISRDDLDALLQLAEHHAAERVKGPPAGSG</sequence>
<dbReference type="EMBL" id="SIHO01000002">
    <property type="protein sequence ID" value="TFU03858.1"/>
    <property type="molecule type" value="Genomic_DNA"/>
</dbReference>
<evidence type="ECO:0000313" key="4">
    <source>
        <dbReference type="Proteomes" id="UP000297737"/>
    </source>
</evidence>
<organism evidence="3 4">
    <name type="scientific">Glacieibacterium arshaanense</name>
    <dbReference type="NCBI Taxonomy" id="2511025"/>
    <lineage>
        <taxon>Bacteria</taxon>
        <taxon>Pseudomonadati</taxon>
        <taxon>Pseudomonadota</taxon>
        <taxon>Alphaproteobacteria</taxon>
        <taxon>Sphingomonadales</taxon>
        <taxon>Sphingosinicellaceae</taxon>
        <taxon>Glacieibacterium</taxon>
    </lineage>
</organism>
<protein>
    <submittedName>
        <fullName evidence="3">HPP family protein</fullName>
    </submittedName>
</protein>
<feature type="transmembrane region" description="Helical" evidence="1">
    <location>
        <begin position="149"/>
        <end position="169"/>
    </location>
</feature>
<dbReference type="PANTHER" id="PTHR33741">
    <property type="entry name" value="TRANSMEMBRANE PROTEIN DDB_G0269096-RELATED"/>
    <property type="match status" value="1"/>
</dbReference>
<evidence type="ECO:0000256" key="1">
    <source>
        <dbReference type="SAM" id="Phobius"/>
    </source>
</evidence>
<accession>A0A4Y9EP71</accession>
<dbReference type="InterPro" id="IPR058581">
    <property type="entry name" value="TM_HPP"/>
</dbReference>
<evidence type="ECO:0000313" key="3">
    <source>
        <dbReference type="EMBL" id="TFU03858.1"/>
    </source>
</evidence>
<proteinExistence type="predicted"/>
<dbReference type="PANTHER" id="PTHR33741:SF5">
    <property type="entry name" value="TRANSMEMBRANE PROTEIN DDB_G0269096-RELATED"/>
    <property type="match status" value="1"/>
</dbReference>